<dbReference type="PRINTS" id="PR00032">
    <property type="entry name" value="HTHARAC"/>
</dbReference>
<feature type="domain" description="HTH araC/xylS-type" evidence="4">
    <location>
        <begin position="171"/>
        <end position="272"/>
    </location>
</feature>
<dbReference type="Proteomes" id="UP000015527">
    <property type="component" value="Unassembled WGS sequence"/>
</dbReference>
<dbReference type="InterPro" id="IPR018062">
    <property type="entry name" value="HTH_AraC-typ_CS"/>
</dbReference>
<dbReference type="PANTHER" id="PTHR46796:SF14">
    <property type="entry name" value="TRANSCRIPTIONAL REGULATORY PROTEIN"/>
    <property type="match status" value="1"/>
</dbReference>
<dbReference type="Gene3D" id="1.10.10.60">
    <property type="entry name" value="Homeodomain-like"/>
    <property type="match status" value="2"/>
</dbReference>
<dbReference type="EMBL" id="ATHL01000064">
    <property type="protein sequence ID" value="EQB16832.1"/>
    <property type="molecule type" value="Genomic_DNA"/>
</dbReference>
<dbReference type="PATRIC" id="fig|1096930.3.peg.1793"/>
<comment type="caution">
    <text evidence="5">The sequence shown here is derived from an EMBL/GenBank/DDBJ whole genome shotgun (WGS) entry which is preliminary data.</text>
</comment>
<organism evidence="5 6">
    <name type="scientific">Novosphingobium lindaniclasticum LE124</name>
    <dbReference type="NCBI Taxonomy" id="1096930"/>
    <lineage>
        <taxon>Bacteria</taxon>
        <taxon>Pseudomonadati</taxon>
        <taxon>Pseudomonadota</taxon>
        <taxon>Alphaproteobacteria</taxon>
        <taxon>Sphingomonadales</taxon>
        <taxon>Sphingomonadaceae</taxon>
        <taxon>Novosphingobium</taxon>
    </lineage>
</organism>
<sequence>MLRRGPEVDLAAPDGSWRVSRWRQFVGSYELPEMPSAVFVVQLAGKTDVRTWQGNGWSQVSTFPGSATIVPRNRGTRWLVDGELDVMTLSLPNWEGGSGPLLDHAGDMRFAYSDPLSAALARQIVAELYRPASAERDNYIVSLVSVLKLHLIHVPADCGSSAYPVSNFSSYRVHNAIEAIIRSPSAEHRLDDLAQQAGVTPSHFGRMFKKATGQTPHQYVLKARLERAQQMLEMTDAPVNVIAEKLGFNNQSHFNRIFRQFMAKTPTDFRRGRTGALS</sequence>
<evidence type="ECO:0000313" key="5">
    <source>
        <dbReference type="EMBL" id="EQB16832.1"/>
    </source>
</evidence>
<dbReference type="PANTHER" id="PTHR46796">
    <property type="entry name" value="HTH-TYPE TRANSCRIPTIONAL ACTIVATOR RHAS-RELATED"/>
    <property type="match status" value="1"/>
</dbReference>
<evidence type="ECO:0000259" key="4">
    <source>
        <dbReference type="PROSITE" id="PS01124"/>
    </source>
</evidence>
<dbReference type="InterPro" id="IPR018060">
    <property type="entry name" value="HTH_AraC"/>
</dbReference>
<dbReference type="AlphaFoldDB" id="T0HUR2"/>
<evidence type="ECO:0000256" key="3">
    <source>
        <dbReference type="ARBA" id="ARBA00023163"/>
    </source>
</evidence>
<evidence type="ECO:0000256" key="1">
    <source>
        <dbReference type="ARBA" id="ARBA00023015"/>
    </source>
</evidence>
<evidence type="ECO:0000313" key="6">
    <source>
        <dbReference type="Proteomes" id="UP000015527"/>
    </source>
</evidence>
<dbReference type="SMART" id="SM00342">
    <property type="entry name" value="HTH_ARAC"/>
    <property type="match status" value="1"/>
</dbReference>
<protein>
    <recommendedName>
        <fullName evidence="4">HTH araC/xylS-type domain-containing protein</fullName>
    </recommendedName>
</protein>
<keyword evidence="3" id="KW-0804">Transcription</keyword>
<gene>
    <name evidence="5" type="ORF">L284_09055</name>
</gene>
<dbReference type="SUPFAM" id="SSF46689">
    <property type="entry name" value="Homeodomain-like"/>
    <property type="match status" value="2"/>
</dbReference>
<reference evidence="5 6" key="1">
    <citation type="journal article" date="2013" name="Genome Announc.">
        <title>Genome Sequence of Novosphingobium lindaniclasticum LE124T, Isolated from a Hexachlorocyclohexane Dumpsite.</title>
        <authorList>
            <person name="Saxena A."/>
            <person name="Nayyar N."/>
            <person name="Sangwan N."/>
            <person name="Kumari R."/>
            <person name="Khurana J.P."/>
            <person name="Lal R."/>
        </authorList>
    </citation>
    <scope>NUCLEOTIDE SEQUENCE [LARGE SCALE GENOMIC DNA]</scope>
    <source>
        <strain evidence="5 6">LE124</strain>
    </source>
</reference>
<dbReference type="eggNOG" id="COG4977">
    <property type="taxonomic scope" value="Bacteria"/>
</dbReference>
<dbReference type="InterPro" id="IPR020449">
    <property type="entry name" value="Tscrpt_reg_AraC-type_HTH"/>
</dbReference>
<proteinExistence type="predicted"/>
<keyword evidence="6" id="KW-1185">Reference proteome</keyword>
<dbReference type="InterPro" id="IPR050204">
    <property type="entry name" value="AraC_XylS_family_regulators"/>
</dbReference>
<dbReference type="GO" id="GO:0003700">
    <property type="term" value="F:DNA-binding transcription factor activity"/>
    <property type="evidence" value="ECO:0007669"/>
    <property type="project" value="InterPro"/>
</dbReference>
<dbReference type="InterPro" id="IPR009057">
    <property type="entry name" value="Homeodomain-like_sf"/>
</dbReference>
<evidence type="ECO:0000256" key="2">
    <source>
        <dbReference type="ARBA" id="ARBA00023125"/>
    </source>
</evidence>
<keyword evidence="1" id="KW-0805">Transcription regulation</keyword>
<keyword evidence="2" id="KW-0238">DNA-binding</keyword>
<dbReference type="Pfam" id="PF12833">
    <property type="entry name" value="HTH_18"/>
    <property type="match status" value="1"/>
</dbReference>
<dbReference type="PROSITE" id="PS01124">
    <property type="entry name" value="HTH_ARAC_FAMILY_2"/>
    <property type="match status" value="1"/>
</dbReference>
<dbReference type="PROSITE" id="PS00041">
    <property type="entry name" value="HTH_ARAC_FAMILY_1"/>
    <property type="match status" value="2"/>
</dbReference>
<accession>T0HUR2</accession>
<name>T0HUR2_9SPHN</name>
<dbReference type="GO" id="GO:0043565">
    <property type="term" value="F:sequence-specific DNA binding"/>
    <property type="evidence" value="ECO:0007669"/>
    <property type="project" value="InterPro"/>
</dbReference>